<evidence type="ECO:0000313" key="5">
    <source>
        <dbReference type="EMBL" id="NHT76790.1"/>
    </source>
</evidence>
<dbReference type="RefSeq" id="WP_167129660.1">
    <property type="nucleotide sequence ID" value="NZ_JAANCM010000006.1"/>
</dbReference>
<dbReference type="GO" id="GO:0000160">
    <property type="term" value="P:phosphorelay signal transduction system"/>
    <property type="evidence" value="ECO:0007669"/>
    <property type="project" value="InterPro"/>
</dbReference>
<evidence type="ECO:0000259" key="3">
    <source>
        <dbReference type="PROSITE" id="PS50110"/>
    </source>
</evidence>
<dbReference type="PROSITE" id="PS50110">
    <property type="entry name" value="RESPONSE_REGULATORY"/>
    <property type="match status" value="1"/>
</dbReference>
<dbReference type="SMART" id="SM00471">
    <property type="entry name" value="HDc"/>
    <property type="match status" value="1"/>
</dbReference>
<dbReference type="PANTHER" id="PTHR45228:SF1">
    <property type="entry name" value="CYCLIC DI-GMP PHOSPHODIESTERASE TM_0186"/>
    <property type="match status" value="1"/>
</dbReference>
<comment type="caution">
    <text evidence="5">The sequence shown here is derived from an EMBL/GenBank/DDBJ whole genome shotgun (WGS) entry which is preliminary data.</text>
</comment>
<dbReference type="InterPro" id="IPR052020">
    <property type="entry name" value="Cyclic_di-GMP/3'3'-cGAMP_PDE"/>
</dbReference>
<keyword evidence="6" id="KW-1185">Reference proteome</keyword>
<evidence type="ECO:0000259" key="4">
    <source>
        <dbReference type="PROSITE" id="PS51832"/>
    </source>
</evidence>
<dbReference type="InterPro" id="IPR037522">
    <property type="entry name" value="HD_GYP_dom"/>
</dbReference>
<dbReference type="InterPro" id="IPR001789">
    <property type="entry name" value="Sig_transdc_resp-reg_receiver"/>
</dbReference>
<dbReference type="Pfam" id="PF13487">
    <property type="entry name" value="HD_5"/>
    <property type="match status" value="1"/>
</dbReference>
<dbReference type="InterPro" id="IPR003607">
    <property type="entry name" value="HD/PDEase_dom"/>
</dbReference>
<dbReference type="PROSITE" id="PS51832">
    <property type="entry name" value="HD_GYP"/>
    <property type="match status" value="1"/>
</dbReference>
<accession>A0AA44CB32</accession>
<name>A0AA44CB32_9HYPH</name>
<keyword evidence="2" id="KW-0175">Coiled coil</keyword>
<evidence type="ECO:0000313" key="6">
    <source>
        <dbReference type="Proteomes" id="UP001155840"/>
    </source>
</evidence>
<dbReference type="AlphaFoldDB" id="A0AA44CB32"/>
<dbReference type="Gene3D" id="1.10.3210.10">
    <property type="entry name" value="Hypothetical protein af1432"/>
    <property type="match status" value="1"/>
</dbReference>
<protein>
    <submittedName>
        <fullName evidence="5">HD domain-containing protein</fullName>
    </submittedName>
</protein>
<evidence type="ECO:0000256" key="1">
    <source>
        <dbReference type="PROSITE-ProRule" id="PRU00169"/>
    </source>
</evidence>
<organism evidence="5 6">
    <name type="scientific">Ferranicluibacter rubi</name>
    <dbReference type="NCBI Taxonomy" id="2715133"/>
    <lineage>
        <taxon>Bacteria</taxon>
        <taxon>Pseudomonadati</taxon>
        <taxon>Pseudomonadota</taxon>
        <taxon>Alphaproteobacteria</taxon>
        <taxon>Hyphomicrobiales</taxon>
        <taxon>Rhizobiaceae</taxon>
        <taxon>Ferranicluibacter</taxon>
    </lineage>
</organism>
<gene>
    <name evidence="5" type="ORF">G8E10_13660</name>
</gene>
<keyword evidence="1" id="KW-0597">Phosphoprotein</keyword>
<dbReference type="Gene3D" id="3.40.50.2300">
    <property type="match status" value="1"/>
</dbReference>
<dbReference type="EMBL" id="JAANCM010000006">
    <property type="protein sequence ID" value="NHT76790.1"/>
    <property type="molecule type" value="Genomic_DNA"/>
</dbReference>
<dbReference type="GO" id="GO:0008081">
    <property type="term" value="F:phosphoric diester hydrolase activity"/>
    <property type="evidence" value="ECO:0007669"/>
    <property type="project" value="UniProtKB-ARBA"/>
</dbReference>
<feature type="modified residue" description="4-aspartylphosphate" evidence="1">
    <location>
        <position position="52"/>
    </location>
</feature>
<feature type="domain" description="Response regulatory" evidence="3">
    <location>
        <begin position="2"/>
        <end position="119"/>
    </location>
</feature>
<dbReference type="SUPFAM" id="SSF109604">
    <property type="entry name" value="HD-domain/PDEase-like"/>
    <property type="match status" value="1"/>
</dbReference>
<dbReference type="Pfam" id="PF00072">
    <property type="entry name" value="Response_reg"/>
    <property type="match status" value="1"/>
</dbReference>
<dbReference type="Proteomes" id="UP001155840">
    <property type="component" value="Unassembled WGS sequence"/>
</dbReference>
<dbReference type="CDD" id="cd00077">
    <property type="entry name" value="HDc"/>
    <property type="match status" value="1"/>
</dbReference>
<evidence type="ECO:0000256" key="2">
    <source>
        <dbReference type="SAM" id="Coils"/>
    </source>
</evidence>
<sequence>MRILLVDDNRTTLSILTRLVERVPDCIAIPFLKPDDVLACATELEFDIAVIDFQMPVYSGVELLTELIRFERHAEKLFVIVTADTDAATRMAALNAGAIDFLTKPVNPLEFQARMRNLMALADARRKLSDRAEWLRAEVESAVAELRAREEEIIDRLTIAAAYKDLDTARHTRRVGAYSEAIARAYGLSSRACSDIRLASPMHDIGKVAIPDAVLLKTGKLTEDEFVIMRKHTVVGCDILKESKSGLLQLAAEIAGSHHERWDGQGYPYGIAGEAIPLSGRIVAIADNFDALTTARPYKEAWTVERAVEHIRQQAGAQFDPLCVAAFDAALATILAIRDEDLAAALAELQVAPSVGSGFFRSERSSEREA</sequence>
<reference evidence="5" key="1">
    <citation type="submission" date="2020-03" db="EMBL/GenBank/DDBJ databases">
        <title>Ferranicluibacter endophyticum gen. nov., sp. nov., a new genus isolated from Rubus ulmifolius Schott. stem.</title>
        <authorList>
            <person name="Roca-Couso R."/>
            <person name="Flores-Felix J.D."/>
            <person name="Igual J.M."/>
            <person name="Rivas R."/>
        </authorList>
    </citation>
    <scope>NUCLEOTIDE SEQUENCE</scope>
    <source>
        <strain evidence="5">CRRU44</strain>
    </source>
</reference>
<feature type="coiled-coil region" evidence="2">
    <location>
        <begin position="125"/>
        <end position="156"/>
    </location>
</feature>
<proteinExistence type="predicted"/>
<dbReference type="PANTHER" id="PTHR45228">
    <property type="entry name" value="CYCLIC DI-GMP PHOSPHODIESTERASE TM_0186-RELATED"/>
    <property type="match status" value="1"/>
</dbReference>
<dbReference type="SMART" id="SM00448">
    <property type="entry name" value="REC"/>
    <property type="match status" value="1"/>
</dbReference>
<feature type="domain" description="HD-GYP" evidence="4">
    <location>
        <begin position="146"/>
        <end position="343"/>
    </location>
</feature>
<dbReference type="InterPro" id="IPR011006">
    <property type="entry name" value="CheY-like_superfamily"/>
</dbReference>
<dbReference type="SUPFAM" id="SSF52172">
    <property type="entry name" value="CheY-like"/>
    <property type="match status" value="1"/>
</dbReference>